<sequence length="659" mass="73990">MSDENNERVREVGELEAASRHKSDDIVVKKTVESFINDNACCICQDFVDILKQGHLSSCDHHFHFDCIVAWAKVTNLCPLCKVKFNEVTREDTQGTIVHREVICDSKQVYRPDPFDHDLAAQLRLVNQARCELCGSGEDEHVLLLCEVLGCGVANHTYCIGLRAVPNTSWYCTSHSITQHRASDVIERPATTVSTRRRTRRLASLMSNVLRERHEVESPARRRRQRQEDFVAVGEVEDRRPIRGIAAVYALRMSRELLQVQQRADAMFARGDLTVSSLYEQQRKAPVARNARRTTRLMNGSTTDSLWEDEYRSRQEVAAAAIATRDVTTLLHQRSLNRLDERSNGVSSTLAPEYCELAKLMHDAVSSDDYASSVTLSIPKTAKLRLVSRVKTFFGRLSRKEQIAVLDLGCLAILHEWIRVPKQSGNEPLNFVLNPQVLETIICILETLPVRKEDLVEEDKLQGTMDSLAELSGIGVESRQQMIKLGEKWRDLNPPMPREVPRPPVVPQVPLQVSSAHKLPLIEAFTTTKGAVQASGKRKRKHEAWADIVVEYVKAKLYPLYKQSNGSGQLTRDRFKSIVKEVANVFSHEAASMQSAVLLPTGVLSNLAKARIKKLIDRVYKASTNGVSIARSSAPLLMPAAMPASTYSAVPSVKFNRRK</sequence>
<evidence type="ECO:0000256" key="3">
    <source>
        <dbReference type="ARBA" id="ARBA00022833"/>
    </source>
</evidence>
<dbReference type="PANTHER" id="PTHR47177:SF3">
    <property type="entry name" value="F18C1.6 PROTEIN"/>
    <property type="match status" value="1"/>
</dbReference>
<dbReference type="OrthoDB" id="1630758at2759"/>
<evidence type="ECO:0000256" key="2">
    <source>
        <dbReference type="ARBA" id="ARBA00022771"/>
    </source>
</evidence>
<keyword evidence="1" id="KW-0479">Metal-binding</keyword>
<evidence type="ECO:0000256" key="4">
    <source>
        <dbReference type="PROSITE-ProRule" id="PRU00175"/>
    </source>
</evidence>
<dbReference type="SUPFAM" id="SSF57903">
    <property type="entry name" value="FYVE/PHD zinc finger"/>
    <property type="match status" value="1"/>
</dbReference>
<dbReference type="GO" id="GO:0008270">
    <property type="term" value="F:zinc ion binding"/>
    <property type="evidence" value="ECO:0007669"/>
    <property type="project" value="UniProtKB-KW"/>
</dbReference>
<dbReference type="PANTHER" id="PTHR47177">
    <property type="entry name" value="F18C1.6 PROTEIN"/>
    <property type="match status" value="1"/>
</dbReference>
<dbReference type="InterPro" id="IPR011011">
    <property type="entry name" value="Znf_FYVE_PHD"/>
</dbReference>
<dbReference type="SMART" id="SM00249">
    <property type="entry name" value="PHD"/>
    <property type="match status" value="1"/>
</dbReference>
<dbReference type="InterPro" id="IPR035441">
    <property type="entry name" value="TFIIS/LEDGF_dom_sf"/>
</dbReference>
<dbReference type="Proteomes" id="UP000294530">
    <property type="component" value="Unassembled WGS sequence"/>
</dbReference>
<evidence type="ECO:0000259" key="5">
    <source>
        <dbReference type="PROSITE" id="PS50089"/>
    </source>
</evidence>
<dbReference type="PROSITE" id="PS50089">
    <property type="entry name" value="ZF_RING_2"/>
    <property type="match status" value="1"/>
</dbReference>
<dbReference type="InterPro" id="IPR013083">
    <property type="entry name" value="Znf_RING/FYVE/PHD"/>
</dbReference>
<dbReference type="Gene3D" id="1.20.930.10">
    <property type="entry name" value="Conserved domain common to transcription factors TFIIS, elongin A, CRSP70"/>
    <property type="match status" value="1"/>
</dbReference>
<keyword evidence="3" id="KW-0862">Zinc</keyword>
<dbReference type="InterPro" id="IPR001965">
    <property type="entry name" value="Znf_PHD"/>
</dbReference>
<dbReference type="AlphaFoldDB" id="A0A976FGD2"/>
<protein>
    <recommendedName>
        <fullName evidence="5">RING-type domain-containing protein</fullName>
    </recommendedName>
</protein>
<proteinExistence type="predicted"/>
<accession>A0A976FGD2</accession>
<dbReference type="KEGG" id="blac:94345134"/>
<dbReference type="Gene3D" id="3.30.40.10">
    <property type="entry name" value="Zinc/RING finger domain, C3HC4 (zinc finger)"/>
    <property type="match status" value="2"/>
</dbReference>
<keyword evidence="7" id="KW-1185">Reference proteome</keyword>
<keyword evidence="2 4" id="KW-0863">Zinc-finger</keyword>
<evidence type="ECO:0000313" key="7">
    <source>
        <dbReference type="Proteomes" id="UP000294530"/>
    </source>
</evidence>
<feature type="domain" description="RING-type" evidence="5">
    <location>
        <begin position="41"/>
        <end position="82"/>
    </location>
</feature>
<reference evidence="6 7" key="1">
    <citation type="journal article" date="2021" name="Genome Biol.">
        <title>AFLAP: assembly-free linkage analysis pipeline using k-mers from genome sequencing data.</title>
        <authorList>
            <person name="Fletcher K."/>
            <person name="Zhang L."/>
            <person name="Gil J."/>
            <person name="Han R."/>
            <person name="Cavanaugh K."/>
            <person name="Michelmore R."/>
        </authorList>
    </citation>
    <scope>NUCLEOTIDE SEQUENCE [LARGE SCALE GENOMIC DNA]</scope>
    <source>
        <strain evidence="6 7">SF5</strain>
    </source>
</reference>
<dbReference type="SUPFAM" id="SSF57850">
    <property type="entry name" value="RING/U-box"/>
    <property type="match status" value="1"/>
</dbReference>
<dbReference type="RefSeq" id="XP_067815428.1">
    <property type="nucleotide sequence ID" value="XM_067959463.1"/>
</dbReference>
<dbReference type="GeneID" id="94345134"/>
<dbReference type="SMART" id="SM00184">
    <property type="entry name" value="RING"/>
    <property type="match status" value="1"/>
</dbReference>
<name>A0A976FGD2_BRELC</name>
<evidence type="ECO:0000313" key="6">
    <source>
        <dbReference type="EMBL" id="TDH65929.1"/>
    </source>
</evidence>
<evidence type="ECO:0000256" key="1">
    <source>
        <dbReference type="ARBA" id="ARBA00022723"/>
    </source>
</evidence>
<comment type="caution">
    <text evidence="6">The sequence shown here is derived from an EMBL/GenBank/DDBJ whole genome shotgun (WGS) entry which is preliminary data.</text>
</comment>
<organism evidence="6 7">
    <name type="scientific">Bremia lactucae</name>
    <name type="common">Lettuce downy mildew</name>
    <dbReference type="NCBI Taxonomy" id="4779"/>
    <lineage>
        <taxon>Eukaryota</taxon>
        <taxon>Sar</taxon>
        <taxon>Stramenopiles</taxon>
        <taxon>Oomycota</taxon>
        <taxon>Peronosporomycetes</taxon>
        <taxon>Peronosporales</taxon>
        <taxon>Peronosporaceae</taxon>
        <taxon>Bremia</taxon>
    </lineage>
</organism>
<dbReference type="Pfam" id="PF13639">
    <property type="entry name" value="zf-RING_2"/>
    <property type="match status" value="1"/>
</dbReference>
<gene>
    <name evidence="6" type="ORF">CCR75_001359</name>
</gene>
<dbReference type="InterPro" id="IPR001841">
    <property type="entry name" value="Znf_RING"/>
</dbReference>
<dbReference type="EMBL" id="SHOA02000013">
    <property type="protein sequence ID" value="TDH65929.1"/>
    <property type="molecule type" value="Genomic_DNA"/>
</dbReference>